<dbReference type="Pfam" id="PF12724">
    <property type="entry name" value="Flavodoxin_5"/>
    <property type="match status" value="1"/>
</dbReference>
<dbReference type="PROSITE" id="PS50902">
    <property type="entry name" value="FLAVODOXIN_LIKE"/>
    <property type="match status" value="1"/>
</dbReference>
<evidence type="ECO:0000313" key="2">
    <source>
        <dbReference type="EMBL" id="MFC4359734.1"/>
    </source>
</evidence>
<accession>A0ABD5PGS9</accession>
<dbReference type="InterPro" id="IPR008254">
    <property type="entry name" value="Flavodoxin/NO_synth"/>
</dbReference>
<dbReference type="InterPro" id="IPR052200">
    <property type="entry name" value="Protoporphyrinogen_IX_DH"/>
</dbReference>
<dbReference type="RefSeq" id="WP_267621387.1">
    <property type="nucleotide sequence ID" value="NZ_JAODIW010000006.1"/>
</dbReference>
<evidence type="ECO:0000259" key="1">
    <source>
        <dbReference type="PROSITE" id="PS50902"/>
    </source>
</evidence>
<dbReference type="Gene3D" id="3.40.50.360">
    <property type="match status" value="1"/>
</dbReference>
<reference evidence="2 3" key="1">
    <citation type="journal article" date="2019" name="Int. J. Syst. Evol. Microbiol.">
        <title>The Global Catalogue of Microorganisms (GCM) 10K type strain sequencing project: providing services to taxonomists for standard genome sequencing and annotation.</title>
        <authorList>
            <consortium name="The Broad Institute Genomics Platform"/>
            <consortium name="The Broad Institute Genome Sequencing Center for Infectious Disease"/>
            <person name="Wu L."/>
            <person name="Ma J."/>
        </authorList>
    </citation>
    <scope>NUCLEOTIDE SEQUENCE [LARGE SCALE GENOMIC DNA]</scope>
    <source>
        <strain evidence="2 3">CGMCC 1.12553</strain>
    </source>
</reference>
<dbReference type="Proteomes" id="UP001595921">
    <property type="component" value="Unassembled WGS sequence"/>
</dbReference>
<comment type="caution">
    <text evidence="2">The sequence shown here is derived from an EMBL/GenBank/DDBJ whole genome shotgun (WGS) entry which is preliminary data.</text>
</comment>
<dbReference type="EMBL" id="JBHSDS010000008">
    <property type="protein sequence ID" value="MFC4359734.1"/>
    <property type="molecule type" value="Genomic_DNA"/>
</dbReference>
<dbReference type="InterPro" id="IPR026816">
    <property type="entry name" value="Flavodoxin_dom"/>
</dbReference>
<dbReference type="PANTHER" id="PTHR38030:SF2">
    <property type="entry name" value="PROTOPORPHYRINOGEN IX DEHYDROGENASE [QUINONE]"/>
    <property type="match status" value="1"/>
</dbReference>
<evidence type="ECO:0000313" key="3">
    <source>
        <dbReference type="Proteomes" id="UP001595921"/>
    </source>
</evidence>
<dbReference type="AlphaFoldDB" id="A0ABD5PGS9"/>
<proteinExistence type="predicted"/>
<protein>
    <submittedName>
        <fullName evidence="2">Flavodoxin domain-containing protein</fullName>
    </submittedName>
</protein>
<dbReference type="InterPro" id="IPR029039">
    <property type="entry name" value="Flavoprotein-like_sf"/>
</dbReference>
<organism evidence="2 3">
    <name type="scientific">Halobium salinum</name>
    <dbReference type="NCBI Taxonomy" id="1364940"/>
    <lineage>
        <taxon>Archaea</taxon>
        <taxon>Methanobacteriati</taxon>
        <taxon>Methanobacteriota</taxon>
        <taxon>Stenosarchaea group</taxon>
        <taxon>Halobacteria</taxon>
        <taxon>Halobacteriales</taxon>
        <taxon>Haloferacaceae</taxon>
        <taxon>Halobium</taxon>
    </lineage>
</organism>
<keyword evidence="3" id="KW-1185">Reference proteome</keyword>
<feature type="domain" description="Flavodoxin-like" evidence="1">
    <location>
        <begin position="4"/>
        <end position="166"/>
    </location>
</feature>
<gene>
    <name evidence="2" type="ORF">ACFO0N_17450</name>
</gene>
<name>A0ABD5PGS9_9EURY</name>
<dbReference type="SUPFAM" id="SSF52218">
    <property type="entry name" value="Flavoproteins"/>
    <property type="match status" value="1"/>
</dbReference>
<dbReference type="PANTHER" id="PTHR38030">
    <property type="entry name" value="PROTOPORPHYRINOGEN IX DEHYDROGENASE [MENAQUINONE]"/>
    <property type="match status" value="1"/>
</dbReference>
<sequence>MPSILVAYATTEGQTEKVARRVETTLRERGHDVTLVTLGGGTPPDPADFDGVVVAGSIHAGRHQPVVETFVRDHVDALNARPTGFLSVSLSAAEEATQAEAEGYVDAFLEETGWKPRVTLPVAGALRYTEYGFLKRTLVKHVVGKRSGDTDTSRNYEYTDWGAVEAFAADLAAAIEPAPTTR</sequence>